<evidence type="ECO:0000313" key="13">
    <source>
        <dbReference type="EMBL" id="HIZ88804.1"/>
    </source>
</evidence>
<evidence type="ECO:0000256" key="3">
    <source>
        <dbReference type="ARBA" id="ARBA00007931"/>
    </source>
</evidence>
<evidence type="ECO:0000256" key="10">
    <source>
        <dbReference type="ARBA" id="ARBA00023136"/>
    </source>
</evidence>
<feature type="domain" description="PDZ" evidence="12">
    <location>
        <begin position="118"/>
        <end position="161"/>
    </location>
</feature>
<evidence type="ECO:0000256" key="4">
    <source>
        <dbReference type="ARBA" id="ARBA00022670"/>
    </source>
</evidence>
<dbReference type="GO" id="GO:0006508">
    <property type="term" value="P:proteolysis"/>
    <property type="evidence" value="ECO:0007669"/>
    <property type="project" value="UniProtKB-KW"/>
</dbReference>
<dbReference type="PROSITE" id="PS50106">
    <property type="entry name" value="PDZ"/>
    <property type="match status" value="2"/>
</dbReference>
<keyword evidence="4" id="KW-0645">Protease</keyword>
<dbReference type="InterPro" id="IPR004387">
    <property type="entry name" value="Pept_M50_Zn"/>
</dbReference>
<accession>A0A9D2KA00</accession>
<sequence>MNIIIAIIVLGVLVFVHEFGHFIVAKWAGVYVEKFSIGFGPVLLRKKYGETEYVLSALPLGGYVKMYGEQNDDEPGQETYDPSKEGRSFKDKSGWQKAAIIFAGPLFNVIFAIIIFWGLYMTGIPAYSPVIGTVEQGSIAEKAGLKSGDKIAEVNNEKIRSWNEFASIIADKPNEQVTIKLTDGRNISLTVGEKEAADIFGDKEKIGAIGAALQIDAVVGDVVPNMPAEKAGLLKGDKILSVNGEPVSSWNKSAELIRGQPDKELTLLVERQGKEMTFNITPKLTEQGSGENKKTVGLIGISPIDGDITVRYGPVDAMVMGLEKSFELTKIIYIGFAKLVQREIPADSLGGPILIVETAAQSAESGFAALLIFMAAISINLAVFNLLPIPVLDGGQLAIIAAEGIMGRPLGEKALGAFQMFGLLVIISLMVFAFYNDIMRLIR</sequence>
<organism evidence="13 14">
    <name type="scientific">Candidatus Mucispirillum faecigallinarum</name>
    <dbReference type="NCBI Taxonomy" id="2838699"/>
    <lineage>
        <taxon>Bacteria</taxon>
        <taxon>Pseudomonadati</taxon>
        <taxon>Deferribacterota</taxon>
        <taxon>Deferribacteres</taxon>
        <taxon>Deferribacterales</taxon>
        <taxon>Mucispirillaceae</taxon>
        <taxon>Mucispirillum</taxon>
    </lineage>
</organism>
<protein>
    <recommendedName>
        <fullName evidence="11">Zinc metalloprotease</fullName>
        <ecNumber evidence="11">3.4.24.-</ecNumber>
    </recommendedName>
</protein>
<proteinExistence type="inferred from homology"/>
<evidence type="ECO:0000256" key="5">
    <source>
        <dbReference type="ARBA" id="ARBA00022692"/>
    </source>
</evidence>
<feature type="transmembrane region" description="Helical" evidence="11">
    <location>
        <begin position="416"/>
        <end position="435"/>
    </location>
</feature>
<dbReference type="EC" id="3.4.24.-" evidence="11"/>
<feature type="transmembrane region" description="Helical" evidence="11">
    <location>
        <begin position="367"/>
        <end position="387"/>
    </location>
</feature>
<dbReference type="InterPro" id="IPR001478">
    <property type="entry name" value="PDZ"/>
</dbReference>
<keyword evidence="11" id="KW-0479">Metal-binding</keyword>
<comment type="cofactor">
    <cofactor evidence="1 11">
        <name>Zn(2+)</name>
        <dbReference type="ChEBI" id="CHEBI:29105"/>
    </cofactor>
</comment>
<keyword evidence="8 11" id="KW-1133">Transmembrane helix</keyword>
<evidence type="ECO:0000256" key="6">
    <source>
        <dbReference type="ARBA" id="ARBA00022801"/>
    </source>
</evidence>
<dbReference type="SUPFAM" id="SSF50156">
    <property type="entry name" value="PDZ domain-like"/>
    <property type="match status" value="2"/>
</dbReference>
<dbReference type="InterPro" id="IPR008915">
    <property type="entry name" value="Peptidase_M50"/>
</dbReference>
<evidence type="ECO:0000256" key="9">
    <source>
        <dbReference type="ARBA" id="ARBA00023049"/>
    </source>
</evidence>
<dbReference type="Proteomes" id="UP000824176">
    <property type="component" value="Unassembled WGS sequence"/>
</dbReference>
<evidence type="ECO:0000256" key="8">
    <source>
        <dbReference type="ARBA" id="ARBA00022989"/>
    </source>
</evidence>
<dbReference type="PANTHER" id="PTHR42837:SF2">
    <property type="entry name" value="MEMBRANE METALLOPROTEASE ARASP2, CHLOROPLASTIC-RELATED"/>
    <property type="match status" value="1"/>
</dbReference>
<keyword evidence="9 11" id="KW-0482">Metalloprotease</keyword>
<keyword evidence="10 11" id="KW-0472">Membrane</keyword>
<reference evidence="13" key="2">
    <citation type="submission" date="2021-04" db="EMBL/GenBank/DDBJ databases">
        <authorList>
            <person name="Gilroy R."/>
        </authorList>
    </citation>
    <scope>NUCLEOTIDE SEQUENCE</scope>
    <source>
        <strain evidence="13">ChiW4-1371</strain>
    </source>
</reference>
<evidence type="ECO:0000256" key="1">
    <source>
        <dbReference type="ARBA" id="ARBA00001947"/>
    </source>
</evidence>
<dbReference type="GO" id="GO:0004222">
    <property type="term" value="F:metalloendopeptidase activity"/>
    <property type="evidence" value="ECO:0007669"/>
    <property type="project" value="InterPro"/>
</dbReference>
<dbReference type="Pfam" id="PF02163">
    <property type="entry name" value="Peptidase_M50"/>
    <property type="match status" value="1"/>
</dbReference>
<evidence type="ECO:0000259" key="12">
    <source>
        <dbReference type="PROSITE" id="PS50106"/>
    </source>
</evidence>
<evidence type="ECO:0000313" key="14">
    <source>
        <dbReference type="Proteomes" id="UP000824176"/>
    </source>
</evidence>
<dbReference type="NCBIfam" id="TIGR00054">
    <property type="entry name" value="RIP metalloprotease RseP"/>
    <property type="match status" value="1"/>
</dbReference>
<dbReference type="GO" id="GO:0046872">
    <property type="term" value="F:metal ion binding"/>
    <property type="evidence" value="ECO:0007669"/>
    <property type="project" value="UniProtKB-KW"/>
</dbReference>
<comment type="caution">
    <text evidence="13">The sequence shown here is derived from an EMBL/GenBank/DDBJ whole genome shotgun (WGS) entry which is preliminary data.</text>
</comment>
<dbReference type="SMART" id="SM00228">
    <property type="entry name" value="PDZ"/>
    <property type="match status" value="2"/>
</dbReference>
<dbReference type="CDD" id="cd06163">
    <property type="entry name" value="S2P-M50_PDZ_RseP-like"/>
    <property type="match status" value="2"/>
</dbReference>
<dbReference type="EMBL" id="DXAQ01000036">
    <property type="protein sequence ID" value="HIZ88804.1"/>
    <property type="molecule type" value="Genomic_DNA"/>
</dbReference>
<reference evidence="13" key="1">
    <citation type="journal article" date="2021" name="PeerJ">
        <title>Extensive microbial diversity within the chicken gut microbiome revealed by metagenomics and culture.</title>
        <authorList>
            <person name="Gilroy R."/>
            <person name="Ravi A."/>
            <person name="Getino M."/>
            <person name="Pursley I."/>
            <person name="Horton D.L."/>
            <person name="Alikhan N.F."/>
            <person name="Baker D."/>
            <person name="Gharbi K."/>
            <person name="Hall N."/>
            <person name="Watson M."/>
            <person name="Adriaenssens E.M."/>
            <person name="Foster-Nyarko E."/>
            <person name="Jarju S."/>
            <person name="Secka A."/>
            <person name="Antonio M."/>
            <person name="Oren A."/>
            <person name="Chaudhuri R.R."/>
            <person name="La Ragione R."/>
            <person name="Hildebrand F."/>
            <person name="Pallen M.J."/>
        </authorList>
    </citation>
    <scope>NUCLEOTIDE SEQUENCE</scope>
    <source>
        <strain evidence="13">ChiW4-1371</strain>
    </source>
</reference>
<feature type="domain" description="PDZ" evidence="12">
    <location>
        <begin position="198"/>
        <end position="284"/>
    </location>
</feature>
<comment type="similarity">
    <text evidence="3 11">Belongs to the peptidase M50B family.</text>
</comment>
<feature type="transmembrane region" description="Helical" evidence="11">
    <location>
        <begin position="98"/>
        <end position="120"/>
    </location>
</feature>
<comment type="subcellular location">
    <subcellularLocation>
        <location evidence="2">Membrane</location>
        <topology evidence="2">Multi-pass membrane protein</topology>
    </subcellularLocation>
</comment>
<dbReference type="InterPro" id="IPR036034">
    <property type="entry name" value="PDZ_sf"/>
</dbReference>
<keyword evidence="7 11" id="KW-0862">Zinc</keyword>
<gene>
    <name evidence="13" type="primary">rseP</name>
    <name evidence="13" type="ORF">H9804_02570</name>
</gene>
<keyword evidence="5 11" id="KW-0812">Transmembrane</keyword>
<evidence type="ECO:0000256" key="2">
    <source>
        <dbReference type="ARBA" id="ARBA00004141"/>
    </source>
</evidence>
<dbReference type="Gene3D" id="2.30.42.10">
    <property type="match status" value="2"/>
</dbReference>
<dbReference type="PANTHER" id="PTHR42837">
    <property type="entry name" value="REGULATOR OF SIGMA-E PROTEASE RSEP"/>
    <property type="match status" value="1"/>
</dbReference>
<evidence type="ECO:0000256" key="7">
    <source>
        <dbReference type="ARBA" id="ARBA00022833"/>
    </source>
</evidence>
<dbReference type="AlphaFoldDB" id="A0A9D2KA00"/>
<dbReference type="Pfam" id="PF17820">
    <property type="entry name" value="PDZ_6"/>
    <property type="match status" value="2"/>
</dbReference>
<dbReference type="GO" id="GO:0016020">
    <property type="term" value="C:membrane"/>
    <property type="evidence" value="ECO:0007669"/>
    <property type="project" value="UniProtKB-SubCell"/>
</dbReference>
<dbReference type="CDD" id="cd23081">
    <property type="entry name" value="cpPDZ_EcRseP-like"/>
    <property type="match status" value="2"/>
</dbReference>
<dbReference type="InterPro" id="IPR041489">
    <property type="entry name" value="PDZ_6"/>
</dbReference>
<name>A0A9D2KA00_9BACT</name>
<keyword evidence="6 11" id="KW-0378">Hydrolase</keyword>
<evidence type="ECO:0000256" key="11">
    <source>
        <dbReference type="RuleBase" id="RU362031"/>
    </source>
</evidence>